<dbReference type="InterPro" id="IPR009057">
    <property type="entry name" value="Homeodomain-like_sf"/>
</dbReference>
<dbReference type="GO" id="GO:0005789">
    <property type="term" value="C:endoplasmic reticulum membrane"/>
    <property type="evidence" value="ECO:0007669"/>
    <property type="project" value="UniProtKB-SubCell"/>
</dbReference>
<dbReference type="Gene3D" id="1.10.10.60">
    <property type="entry name" value="Homeodomain-like"/>
    <property type="match status" value="1"/>
</dbReference>
<evidence type="ECO:0000256" key="6">
    <source>
        <dbReference type="ARBA" id="ARBA00023242"/>
    </source>
</evidence>
<organism evidence="11 12">
    <name type="scientific">Lentinula detonsa</name>
    <dbReference type="NCBI Taxonomy" id="2804962"/>
    <lineage>
        <taxon>Eukaryota</taxon>
        <taxon>Fungi</taxon>
        <taxon>Dikarya</taxon>
        <taxon>Basidiomycota</taxon>
        <taxon>Agaricomycotina</taxon>
        <taxon>Agaricomycetes</taxon>
        <taxon>Agaricomycetidae</taxon>
        <taxon>Agaricales</taxon>
        <taxon>Marasmiineae</taxon>
        <taxon>Omphalotaceae</taxon>
        <taxon>Lentinula</taxon>
    </lineage>
</organism>
<dbReference type="PANTHER" id="PTHR24323">
    <property type="entry name" value="CEH-10 HOMEODOMAIN-CONTAINING HOMOLOG"/>
    <property type="match status" value="1"/>
</dbReference>
<feature type="compositionally biased region" description="Low complexity" evidence="9">
    <location>
        <begin position="156"/>
        <end position="186"/>
    </location>
</feature>
<evidence type="ECO:0000259" key="10">
    <source>
        <dbReference type="PROSITE" id="PS50071"/>
    </source>
</evidence>
<feature type="compositionally biased region" description="Low complexity" evidence="9">
    <location>
        <begin position="509"/>
        <end position="522"/>
    </location>
</feature>
<keyword evidence="12" id="KW-1185">Reference proteome</keyword>
<evidence type="ECO:0000256" key="5">
    <source>
        <dbReference type="ARBA" id="ARBA00023155"/>
    </source>
</evidence>
<feature type="compositionally biased region" description="Low complexity" evidence="9">
    <location>
        <begin position="1"/>
        <end position="19"/>
    </location>
</feature>
<dbReference type="PANTHER" id="PTHR24323:SF7">
    <property type="entry name" value="HOMEOBOX DOMAIN-CONTAINING PROTEIN"/>
    <property type="match status" value="1"/>
</dbReference>
<dbReference type="GO" id="GO:0005634">
    <property type="term" value="C:nucleus"/>
    <property type="evidence" value="ECO:0007669"/>
    <property type="project" value="UniProtKB-SubCell"/>
</dbReference>
<sequence>MLPRALSTSHSLSSSTTSTPLYRPPQARQFSHSSYPLSMDPSAVDFRAFYPYTPNEVKHRKRTTSAQLKILESVFKRDTKPNAALRNELAAQLDMTARGVQVWFQNRRAKEKNKVGKSAAAAAKDIDEPREPVAPIESILLPQSTFPRDSPELGDSSSQESSPTGTSPPQLHVSIDSSIPSWQSSPLVTPDDSRPSGELDMCLIRRGSLPVDVFYNDDGSAAWPPSVAHLDSFARRRSVDASLYRLATNPYADLARAKNSALSGSRFPGHVNGPFSLSRSSSTSSDFNNHPPMPHHQGGVHVRRSSADSRAYRLSPHGIPVSPSPSPMSAYHSSTIRSSLPDTRLFAFSTRPISSPLPGPLPSPDYSFGIASSMSSITSPDSERNSPDNSHGLLFRGEDLETEDDATSASYGGYSRFGSITSITSDSSNSAYYSDVSNCVDPSNGNELCPDTSHQQHRRDSGHFVGLMSDLNVGGLSHPPQQASASTERSVTVAPIPVSANALSLEGEVTSTYPSPSSTVSPGNGSPAELNGTAASSLPRELLHAWQNKPDVNHLATYTPSQPLQQHNNSSIVKPEGPFYLAQNRYSPITLPSAPIEFAGNEYHFVAHQSTQDNANFGASGSGAESYSVGVDAFSNHGHNGSQDPGYTIFEDGPGSFM</sequence>
<accession>A0A9W8U1F7</accession>
<dbReference type="Pfam" id="PF00046">
    <property type="entry name" value="Homeodomain"/>
    <property type="match status" value="1"/>
</dbReference>
<dbReference type="PROSITE" id="PS00027">
    <property type="entry name" value="HOMEOBOX_1"/>
    <property type="match status" value="1"/>
</dbReference>
<keyword evidence="4 7" id="KW-0238">DNA-binding</keyword>
<feature type="region of interest" description="Disordered" evidence="9">
    <location>
        <begin position="509"/>
        <end position="528"/>
    </location>
</feature>
<dbReference type="InterPro" id="IPR001356">
    <property type="entry name" value="HD"/>
</dbReference>
<dbReference type="AlphaFoldDB" id="A0A9W8U1F7"/>
<dbReference type="InterPro" id="IPR051775">
    <property type="entry name" value="Homeobox_domain"/>
</dbReference>
<name>A0A9W8U1F7_9AGAR</name>
<feature type="domain" description="Homeobox" evidence="10">
    <location>
        <begin position="54"/>
        <end position="114"/>
    </location>
</feature>
<feature type="DNA-binding region" description="Homeobox" evidence="7">
    <location>
        <begin position="56"/>
        <end position="115"/>
    </location>
</feature>
<feature type="region of interest" description="Disordered" evidence="9">
    <location>
        <begin position="273"/>
        <end position="334"/>
    </location>
</feature>
<feature type="region of interest" description="Disordered" evidence="9">
    <location>
        <begin position="638"/>
        <end position="658"/>
    </location>
</feature>
<dbReference type="SUPFAM" id="SSF46689">
    <property type="entry name" value="Homeodomain-like"/>
    <property type="match status" value="1"/>
</dbReference>
<evidence type="ECO:0000256" key="8">
    <source>
        <dbReference type="RuleBase" id="RU000682"/>
    </source>
</evidence>
<proteinExistence type="predicted"/>
<feature type="region of interest" description="Disordered" evidence="9">
    <location>
        <begin position="111"/>
        <end position="199"/>
    </location>
</feature>
<feature type="region of interest" description="Disordered" evidence="9">
    <location>
        <begin position="372"/>
        <end position="410"/>
    </location>
</feature>
<evidence type="ECO:0000256" key="3">
    <source>
        <dbReference type="ARBA" id="ARBA00004586"/>
    </source>
</evidence>
<evidence type="ECO:0000256" key="1">
    <source>
        <dbReference type="ARBA" id="ARBA00004123"/>
    </source>
</evidence>
<keyword evidence="6 7" id="KW-0539">Nucleus</keyword>
<evidence type="ECO:0000256" key="2">
    <source>
        <dbReference type="ARBA" id="ARBA00004127"/>
    </source>
</evidence>
<evidence type="ECO:0000313" key="12">
    <source>
        <dbReference type="Proteomes" id="UP001142393"/>
    </source>
</evidence>
<evidence type="ECO:0000256" key="9">
    <source>
        <dbReference type="SAM" id="MobiDB-lite"/>
    </source>
</evidence>
<gene>
    <name evidence="11" type="ORF">DFH05DRAFT_1520524</name>
</gene>
<dbReference type="EMBL" id="JANVFU010000002">
    <property type="protein sequence ID" value="KAJ3748916.1"/>
    <property type="molecule type" value="Genomic_DNA"/>
</dbReference>
<dbReference type="GO" id="GO:0000981">
    <property type="term" value="F:DNA-binding transcription factor activity, RNA polymerase II-specific"/>
    <property type="evidence" value="ECO:0007669"/>
    <property type="project" value="InterPro"/>
</dbReference>
<comment type="caution">
    <text evidence="11">The sequence shown here is derived from an EMBL/GenBank/DDBJ whole genome shotgun (WGS) entry which is preliminary data.</text>
</comment>
<protein>
    <recommendedName>
        <fullName evidence="10">Homeobox domain-containing protein</fullName>
    </recommendedName>
</protein>
<reference evidence="11 12" key="1">
    <citation type="journal article" date="2023" name="Proc. Natl. Acad. Sci. U.S.A.">
        <title>A global phylogenomic analysis of the shiitake genus Lentinula.</title>
        <authorList>
            <person name="Sierra-Patev S."/>
            <person name="Min B."/>
            <person name="Naranjo-Ortiz M."/>
            <person name="Looney B."/>
            <person name="Konkel Z."/>
            <person name="Slot J.C."/>
            <person name="Sakamoto Y."/>
            <person name="Steenwyk J.L."/>
            <person name="Rokas A."/>
            <person name="Carro J."/>
            <person name="Camarero S."/>
            <person name="Ferreira P."/>
            <person name="Molpeceres G."/>
            <person name="Ruiz-Duenas F.J."/>
            <person name="Serrano A."/>
            <person name="Henrissat B."/>
            <person name="Drula E."/>
            <person name="Hughes K.W."/>
            <person name="Mata J.L."/>
            <person name="Ishikawa N.K."/>
            <person name="Vargas-Isla R."/>
            <person name="Ushijima S."/>
            <person name="Smith C.A."/>
            <person name="Donoghue J."/>
            <person name="Ahrendt S."/>
            <person name="Andreopoulos W."/>
            <person name="He G."/>
            <person name="LaButti K."/>
            <person name="Lipzen A."/>
            <person name="Ng V."/>
            <person name="Riley R."/>
            <person name="Sandor L."/>
            <person name="Barry K."/>
            <person name="Martinez A.T."/>
            <person name="Xiao Y."/>
            <person name="Gibbons J.G."/>
            <person name="Terashima K."/>
            <person name="Grigoriev I.V."/>
            <person name="Hibbett D."/>
        </authorList>
    </citation>
    <scope>NUCLEOTIDE SEQUENCE [LARGE SCALE GENOMIC DNA]</scope>
    <source>
        <strain evidence="11 12">TFB7810</strain>
    </source>
</reference>
<keyword evidence="5 7" id="KW-0371">Homeobox</keyword>
<feature type="region of interest" description="Disordered" evidence="9">
    <location>
        <begin position="1"/>
        <end position="34"/>
    </location>
</feature>
<dbReference type="InterPro" id="IPR017970">
    <property type="entry name" value="Homeobox_CS"/>
</dbReference>
<evidence type="ECO:0000313" key="11">
    <source>
        <dbReference type="EMBL" id="KAJ3748916.1"/>
    </source>
</evidence>
<dbReference type="FunFam" id="1.10.10.60:FF:000020">
    <property type="entry name" value="Ceramide synthase 5"/>
    <property type="match status" value="1"/>
</dbReference>
<dbReference type="SMART" id="SM00389">
    <property type="entry name" value="HOX"/>
    <property type="match status" value="1"/>
</dbReference>
<evidence type="ECO:0000256" key="4">
    <source>
        <dbReference type="ARBA" id="ARBA00023125"/>
    </source>
</evidence>
<dbReference type="GO" id="GO:0000976">
    <property type="term" value="F:transcription cis-regulatory region binding"/>
    <property type="evidence" value="ECO:0007669"/>
    <property type="project" value="TreeGrafter"/>
</dbReference>
<dbReference type="CDD" id="cd00086">
    <property type="entry name" value="homeodomain"/>
    <property type="match status" value="1"/>
</dbReference>
<comment type="subcellular location">
    <subcellularLocation>
        <location evidence="2">Endomembrane system</location>
        <topology evidence="2">Multi-pass membrane protein</topology>
    </subcellularLocation>
    <subcellularLocation>
        <location evidence="3">Endoplasmic reticulum membrane</location>
    </subcellularLocation>
    <subcellularLocation>
        <location evidence="1 7 8">Nucleus</location>
    </subcellularLocation>
</comment>
<dbReference type="PROSITE" id="PS50071">
    <property type="entry name" value="HOMEOBOX_2"/>
    <property type="match status" value="1"/>
</dbReference>
<dbReference type="Proteomes" id="UP001142393">
    <property type="component" value="Unassembled WGS sequence"/>
</dbReference>
<feature type="compositionally biased region" description="Low complexity" evidence="9">
    <location>
        <begin position="276"/>
        <end position="285"/>
    </location>
</feature>
<evidence type="ECO:0000256" key="7">
    <source>
        <dbReference type="PROSITE-ProRule" id="PRU00108"/>
    </source>
</evidence>